<name>A0A417XST3_9ACTN</name>
<dbReference type="PANTHER" id="PTHR11079">
    <property type="entry name" value="CYTOSINE DEAMINASE FAMILY MEMBER"/>
    <property type="match status" value="1"/>
</dbReference>
<reference evidence="2 3" key="1">
    <citation type="submission" date="2018-09" db="EMBL/GenBank/DDBJ databases">
        <title>Genome sequencing of Nocardioides immobilis CCTCC AB 2017083 for comparison to Nocardioides silvaticus.</title>
        <authorList>
            <person name="Li C."/>
            <person name="Wang G."/>
        </authorList>
    </citation>
    <scope>NUCLEOTIDE SEQUENCE [LARGE SCALE GENOMIC DNA]</scope>
    <source>
        <strain evidence="2 3">CCTCC AB 2017083</strain>
    </source>
</reference>
<gene>
    <name evidence="2" type="ORF">D0Z08_30275</name>
</gene>
<dbReference type="Gene3D" id="3.40.140.10">
    <property type="entry name" value="Cytidine Deaminase, domain 2"/>
    <property type="match status" value="1"/>
</dbReference>
<comment type="caution">
    <text evidence="2">The sequence shown here is derived from an EMBL/GenBank/DDBJ whole genome shotgun (WGS) entry which is preliminary data.</text>
</comment>
<dbReference type="InterPro" id="IPR016193">
    <property type="entry name" value="Cytidine_deaminase-like"/>
</dbReference>
<accession>A0A417XST3</accession>
<evidence type="ECO:0000313" key="3">
    <source>
        <dbReference type="Proteomes" id="UP000283644"/>
    </source>
</evidence>
<evidence type="ECO:0000259" key="1">
    <source>
        <dbReference type="PROSITE" id="PS51747"/>
    </source>
</evidence>
<dbReference type="GO" id="GO:0052717">
    <property type="term" value="F:tRNA-specific adenosine-34 deaminase activity"/>
    <property type="evidence" value="ECO:0007669"/>
    <property type="project" value="UniProtKB-EC"/>
</dbReference>
<dbReference type="PROSITE" id="PS51747">
    <property type="entry name" value="CYT_DCMP_DEAMINASES_2"/>
    <property type="match status" value="1"/>
</dbReference>
<dbReference type="Proteomes" id="UP000283644">
    <property type="component" value="Unassembled WGS sequence"/>
</dbReference>
<feature type="domain" description="CMP/dCMP-type deaminase" evidence="1">
    <location>
        <begin position="1"/>
        <end position="105"/>
    </location>
</feature>
<dbReference type="PANTHER" id="PTHR11079:SF179">
    <property type="entry name" value="TRNA(ADENINE(34)) DEAMINASE, CHLOROPLASTIC"/>
    <property type="match status" value="1"/>
</dbReference>
<dbReference type="InterPro" id="IPR002125">
    <property type="entry name" value="CMP_dCMP_dom"/>
</dbReference>
<protein>
    <submittedName>
        <fullName evidence="2">Nucleoside deaminase</fullName>
    </submittedName>
</protein>
<dbReference type="OrthoDB" id="9802676at2"/>
<dbReference type="Pfam" id="PF00383">
    <property type="entry name" value="dCMP_cyt_deam_1"/>
    <property type="match status" value="1"/>
</dbReference>
<dbReference type="CDD" id="cd01285">
    <property type="entry name" value="nucleoside_deaminase"/>
    <property type="match status" value="1"/>
</dbReference>
<sequence>MERCVELAREALDAGDDPFGSLLVDGAGNLLAEARNRESTLADPTAHPELELARWALRNLSADERARATVYTSGEHCPMCAAAHGWVGLGAIVFAASSAQLSGWRVSWGLAASPVAPLPLAVVLPGADVTGPVRPYDQMMMPLHKESVERRGAGT</sequence>
<keyword evidence="3" id="KW-1185">Reference proteome</keyword>
<dbReference type="AlphaFoldDB" id="A0A417XST3"/>
<dbReference type="GO" id="GO:0002100">
    <property type="term" value="P:tRNA wobble adenosine to inosine editing"/>
    <property type="evidence" value="ECO:0007669"/>
    <property type="project" value="InterPro"/>
</dbReference>
<proteinExistence type="predicted"/>
<dbReference type="EMBL" id="QXGH01000050">
    <property type="protein sequence ID" value="RHW23311.1"/>
    <property type="molecule type" value="Genomic_DNA"/>
</dbReference>
<dbReference type="SUPFAM" id="SSF53927">
    <property type="entry name" value="Cytidine deaminase-like"/>
    <property type="match status" value="1"/>
</dbReference>
<organism evidence="2 3">
    <name type="scientific">Nocardioides immobilis</name>
    <dbReference type="NCBI Taxonomy" id="2049295"/>
    <lineage>
        <taxon>Bacteria</taxon>
        <taxon>Bacillati</taxon>
        <taxon>Actinomycetota</taxon>
        <taxon>Actinomycetes</taxon>
        <taxon>Propionibacteriales</taxon>
        <taxon>Nocardioidaceae</taxon>
        <taxon>Nocardioides</taxon>
    </lineage>
</organism>
<evidence type="ECO:0000313" key="2">
    <source>
        <dbReference type="EMBL" id="RHW23311.1"/>
    </source>
</evidence>
<dbReference type="GO" id="GO:0046872">
    <property type="term" value="F:metal ion binding"/>
    <property type="evidence" value="ECO:0007669"/>
    <property type="project" value="UniProtKB-KW"/>
</dbReference>